<dbReference type="Pfam" id="PF01425">
    <property type="entry name" value="Amidase"/>
    <property type="match status" value="1"/>
</dbReference>
<dbReference type="EMBL" id="ML735287">
    <property type="protein sequence ID" value="KAE8387854.1"/>
    <property type="molecule type" value="Genomic_DNA"/>
</dbReference>
<dbReference type="OrthoDB" id="566138at2759"/>
<name>A0A5N7C182_PETAA</name>
<dbReference type="Proteomes" id="UP000326877">
    <property type="component" value="Unassembled WGS sequence"/>
</dbReference>
<evidence type="ECO:0000313" key="2">
    <source>
        <dbReference type="EMBL" id="KAE8387854.1"/>
    </source>
</evidence>
<organism evidence="2">
    <name type="scientific">Petromyces alliaceus</name>
    <name type="common">Aspergillus alliaceus</name>
    <dbReference type="NCBI Taxonomy" id="209559"/>
    <lineage>
        <taxon>Eukaryota</taxon>
        <taxon>Fungi</taxon>
        <taxon>Dikarya</taxon>
        <taxon>Ascomycota</taxon>
        <taxon>Pezizomycotina</taxon>
        <taxon>Eurotiomycetes</taxon>
        <taxon>Eurotiomycetidae</taxon>
        <taxon>Eurotiales</taxon>
        <taxon>Aspergillaceae</taxon>
        <taxon>Aspergillus</taxon>
        <taxon>Aspergillus subgen. Circumdati</taxon>
    </lineage>
</organism>
<sequence length="436" mass="46910">MSSLHRLTGTQIHDLICTGKVTVEQYARSLLTHIEQRDPVVQAWVHLNPAQVLSQAKQLDQIPPEKRGPLHGIAIGVKDVYLAKDMPTKYYSKIYTNTPNTTTDASVVATLRASGALILGKTTTTEFAATYDGGPCTNPHNPLHTPGGSSSGSAAAVADFQVPVALGTQTGGSIIRPGSFCGVYGFKPTWNAISRDGISHASITCDTAGFFTRSVEDLDLLARAFDLNGDVPVPESPFQISGTRIAFAKTHVWPLAGKGLVSVWQRAKERLGEKGAVVEEIELPAEFEKCKEWHRVIIEGEGRGAFLGQYLLDKEKLARKIVDMVENRDSVSRKDLLDACDGVARLRPVWDEIASRYDAVVVPSAVDEAPVGLGYTGDASFNSMWTLLHAPALNVPGFVGEKGLPIGLTVVGGRFCDLRVLHAGKGIGRAFQEASL</sequence>
<evidence type="ECO:0000259" key="1">
    <source>
        <dbReference type="Pfam" id="PF01425"/>
    </source>
</evidence>
<dbReference type="InterPro" id="IPR023631">
    <property type="entry name" value="Amidase_dom"/>
</dbReference>
<dbReference type="InterPro" id="IPR036928">
    <property type="entry name" value="AS_sf"/>
</dbReference>
<accession>A0A5N7C182</accession>
<dbReference type="PANTHER" id="PTHR11895:SF151">
    <property type="entry name" value="GLUTAMYL-TRNA(GLN) AMIDOTRANSFERASE SUBUNIT A"/>
    <property type="match status" value="1"/>
</dbReference>
<protein>
    <submittedName>
        <fullName evidence="2">Amidase signature enzyme</fullName>
    </submittedName>
</protein>
<proteinExistence type="predicted"/>
<dbReference type="SUPFAM" id="SSF75304">
    <property type="entry name" value="Amidase signature (AS) enzymes"/>
    <property type="match status" value="1"/>
</dbReference>
<feature type="domain" description="Amidase" evidence="1">
    <location>
        <begin position="28"/>
        <end position="421"/>
    </location>
</feature>
<gene>
    <name evidence="2" type="ORF">BDV23DRAFT_185988</name>
</gene>
<dbReference type="PANTHER" id="PTHR11895">
    <property type="entry name" value="TRANSAMIDASE"/>
    <property type="match status" value="1"/>
</dbReference>
<reference evidence="2" key="1">
    <citation type="submission" date="2019-04" db="EMBL/GenBank/DDBJ databases">
        <title>Friends and foes A comparative genomics studyof 23 Aspergillus species from section Flavi.</title>
        <authorList>
            <consortium name="DOE Joint Genome Institute"/>
            <person name="Kjaerbolling I."/>
            <person name="Vesth T."/>
            <person name="Frisvad J.C."/>
            <person name="Nybo J.L."/>
            <person name="Theobald S."/>
            <person name="Kildgaard S."/>
            <person name="Isbrandt T."/>
            <person name="Kuo A."/>
            <person name="Sato A."/>
            <person name="Lyhne E.K."/>
            <person name="Kogle M.E."/>
            <person name="Wiebenga A."/>
            <person name="Kun R.S."/>
            <person name="Lubbers R.J."/>
            <person name="Makela M.R."/>
            <person name="Barry K."/>
            <person name="Chovatia M."/>
            <person name="Clum A."/>
            <person name="Daum C."/>
            <person name="Haridas S."/>
            <person name="He G."/>
            <person name="LaButti K."/>
            <person name="Lipzen A."/>
            <person name="Mondo S."/>
            <person name="Riley R."/>
            <person name="Salamov A."/>
            <person name="Simmons B.A."/>
            <person name="Magnuson J.K."/>
            <person name="Henrissat B."/>
            <person name="Mortensen U.H."/>
            <person name="Larsen T.O."/>
            <person name="Devries R.P."/>
            <person name="Grigoriev I.V."/>
            <person name="Machida M."/>
            <person name="Baker S.E."/>
            <person name="Andersen M.R."/>
        </authorList>
    </citation>
    <scope>NUCLEOTIDE SEQUENCE [LARGE SCALE GENOMIC DNA]</scope>
    <source>
        <strain evidence="2">IBT 14317</strain>
    </source>
</reference>
<dbReference type="GO" id="GO:0003824">
    <property type="term" value="F:catalytic activity"/>
    <property type="evidence" value="ECO:0007669"/>
    <property type="project" value="InterPro"/>
</dbReference>
<dbReference type="AlphaFoldDB" id="A0A5N7C182"/>
<dbReference type="Gene3D" id="3.90.1300.10">
    <property type="entry name" value="Amidase signature (AS) domain"/>
    <property type="match status" value="1"/>
</dbReference>
<dbReference type="InterPro" id="IPR000120">
    <property type="entry name" value="Amidase"/>
</dbReference>